<comment type="caution">
    <text evidence="2">The sequence shown here is derived from an EMBL/GenBank/DDBJ whole genome shotgun (WGS) entry which is preliminary data.</text>
</comment>
<dbReference type="AlphaFoldDB" id="A0A368JZ80"/>
<keyword evidence="3" id="KW-1185">Reference proteome</keyword>
<evidence type="ECO:0000313" key="2">
    <source>
        <dbReference type="EMBL" id="RCS21472.1"/>
    </source>
</evidence>
<evidence type="ECO:0000313" key="3">
    <source>
        <dbReference type="Proteomes" id="UP000253420"/>
    </source>
</evidence>
<evidence type="ECO:0000256" key="1">
    <source>
        <dbReference type="SAM" id="Phobius"/>
    </source>
</evidence>
<protein>
    <submittedName>
        <fullName evidence="2">Uncharacterized protein</fullName>
    </submittedName>
</protein>
<name>A0A368JZ80_9HYPH</name>
<dbReference type="Proteomes" id="UP000253420">
    <property type="component" value="Unassembled WGS sequence"/>
</dbReference>
<proteinExistence type="predicted"/>
<feature type="transmembrane region" description="Helical" evidence="1">
    <location>
        <begin position="32"/>
        <end position="53"/>
    </location>
</feature>
<organism evidence="2 3">
    <name type="scientific">Phyllobacterium salinisoli</name>
    <dbReference type="NCBI Taxonomy" id="1899321"/>
    <lineage>
        <taxon>Bacteria</taxon>
        <taxon>Pseudomonadati</taxon>
        <taxon>Pseudomonadota</taxon>
        <taxon>Alphaproteobacteria</taxon>
        <taxon>Hyphomicrobiales</taxon>
        <taxon>Phyllobacteriaceae</taxon>
        <taxon>Phyllobacterium</taxon>
    </lineage>
</organism>
<sequence>MNVDRYRFDWHLKGRLSLFGHVHSFQGEPMEIFDVAASVITIAMFLVTVIQLIKIWMER</sequence>
<keyword evidence="1" id="KW-0472">Membrane</keyword>
<reference evidence="2 3" key="1">
    <citation type="submission" date="2018-07" db="EMBL/GenBank/DDBJ databases">
        <title>The draft genome of Phyllobacterium salinisoli.</title>
        <authorList>
            <person name="Liu L."/>
            <person name="Li L."/>
            <person name="Zhang X."/>
            <person name="Liang L."/>
        </authorList>
    </citation>
    <scope>NUCLEOTIDE SEQUENCE [LARGE SCALE GENOMIC DNA]</scope>
    <source>
        <strain evidence="2 3">LLAN61</strain>
    </source>
</reference>
<gene>
    <name evidence="2" type="ORF">DUT91_23940</name>
</gene>
<accession>A0A368JZ80</accession>
<dbReference type="EMBL" id="QOZG01000034">
    <property type="protein sequence ID" value="RCS21472.1"/>
    <property type="molecule type" value="Genomic_DNA"/>
</dbReference>
<keyword evidence="1" id="KW-1133">Transmembrane helix</keyword>
<keyword evidence="1" id="KW-0812">Transmembrane</keyword>